<keyword evidence="6" id="KW-1185">Reference proteome</keyword>
<reference evidence="5 6" key="1">
    <citation type="submission" date="2021-03" db="EMBL/GenBank/DDBJ databases">
        <title>Succinivibrio sp. nov. isolated from feces of cow.</title>
        <authorList>
            <person name="Choi J.-Y."/>
        </authorList>
    </citation>
    <scope>NUCLEOTIDE SEQUENCE [LARGE SCALE GENOMIC DNA]</scope>
    <source>
        <strain evidence="5 6">AGMB01872</strain>
    </source>
</reference>
<feature type="signal peptide" evidence="4">
    <location>
        <begin position="1"/>
        <end position="23"/>
    </location>
</feature>
<evidence type="ECO:0000256" key="4">
    <source>
        <dbReference type="SAM" id="SignalP"/>
    </source>
</evidence>
<keyword evidence="3 4" id="KW-0732">Signal</keyword>
<dbReference type="PANTHER" id="PTHR30061">
    <property type="entry name" value="MALTOSE-BINDING PERIPLASMIC PROTEIN"/>
    <property type="match status" value="1"/>
</dbReference>
<gene>
    <name evidence="5" type="ORF">J5V48_00735</name>
</gene>
<organism evidence="5 6">
    <name type="scientific">Succinivibrio faecicola</name>
    <dbReference type="NCBI Taxonomy" id="2820300"/>
    <lineage>
        <taxon>Bacteria</taxon>
        <taxon>Pseudomonadati</taxon>
        <taxon>Pseudomonadota</taxon>
        <taxon>Gammaproteobacteria</taxon>
        <taxon>Aeromonadales</taxon>
        <taxon>Succinivibrionaceae</taxon>
        <taxon>Succinivibrio</taxon>
    </lineage>
</organism>
<protein>
    <submittedName>
        <fullName evidence="5">Extracellular solute-binding protein</fullName>
    </submittedName>
</protein>
<dbReference type="InterPro" id="IPR006059">
    <property type="entry name" value="SBP"/>
</dbReference>
<proteinExistence type="inferred from homology"/>
<comment type="caution">
    <text evidence="5">The sequence shown here is derived from an EMBL/GenBank/DDBJ whole genome shotgun (WGS) entry which is preliminary data.</text>
</comment>
<sequence>MFRVSRFVFVCLCLFVIFSKAFAFEKKVLTVYEDANKISSIEQAARDFSSLYECTVNIEPKSVEEQMSLVRNAQEKNYPVPDVFVGLSEEAQSAIKDGVILPLDFMSSDKQFYTSSSLTPFESDSGIYASPRSVETSIVFYNKKLLLNKPKTIKDYRELYTEDKKIYPILGLLNKFYYGFGFLNAYGAYLVDDKKKGSYVGLNKNDAKEGFKALIEYTKKYMPVADLDKGQQYLDKLFISDKALSVINGSYAYAKYKKSGIDVGCQMLPVLDNFQRMSAFYKVKGYMIPKNARQKDLAEKFIRFINQPDYAFKRYLISGEVVPLNELFLTFTYLNDEFALSVLKQCEHSYLMPDQNFMADIWGPANVAFVKSFENIDTSDSNLDECVNEIELIRYERHMKGDEAYKNKLNNADK</sequence>
<accession>A0ABS7DDX4</accession>
<evidence type="ECO:0000256" key="2">
    <source>
        <dbReference type="ARBA" id="ARBA00022448"/>
    </source>
</evidence>
<evidence type="ECO:0000313" key="5">
    <source>
        <dbReference type="EMBL" id="MBW7569423.1"/>
    </source>
</evidence>
<name>A0ABS7DDX4_9GAMM</name>
<dbReference type="Proteomes" id="UP000731465">
    <property type="component" value="Unassembled WGS sequence"/>
</dbReference>
<dbReference type="PANTHER" id="PTHR30061:SF50">
    <property type="entry name" value="MALTOSE_MALTODEXTRIN-BINDING PERIPLASMIC PROTEIN"/>
    <property type="match status" value="1"/>
</dbReference>
<dbReference type="SUPFAM" id="SSF53850">
    <property type="entry name" value="Periplasmic binding protein-like II"/>
    <property type="match status" value="1"/>
</dbReference>
<dbReference type="Pfam" id="PF13416">
    <property type="entry name" value="SBP_bac_8"/>
    <property type="match status" value="1"/>
</dbReference>
<evidence type="ECO:0000256" key="3">
    <source>
        <dbReference type="ARBA" id="ARBA00022729"/>
    </source>
</evidence>
<feature type="chain" id="PRO_5045050223" evidence="4">
    <location>
        <begin position="24"/>
        <end position="414"/>
    </location>
</feature>
<dbReference type="Gene3D" id="3.40.190.10">
    <property type="entry name" value="Periplasmic binding protein-like II"/>
    <property type="match status" value="2"/>
</dbReference>
<evidence type="ECO:0000313" key="6">
    <source>
        <dbReference type="Proteomes" id="UP000731465"/>
    </source>
</evidence>
<dbReference type="EMBL" id="JAGFNY010000001">
    <property type="protein sequence ID" value="MBW7569423.1"/>
    <property type="molecule type" value="Genomic_DNA"/>
</dbReference>
<evidence type="ECO:0000256" key="1">
    <source>
        <dbReference type="ARBA" id="ARBA00008520"/>
    </source>
</evidence>
<keyword evidence="2" id="KW-0813">Transport</keyword>
<comment type="similarity">
    <text evidence="1">Belongs to the bacterial solute-binding protein 1 family.</text>
</comment>
<dbReference type="RefSeq" id="WP_219935929.1">
    <property type="nucleotide sequence ID" value="NZ_JAGFNY010000001.1"/>
</dbReference>